<keyword evidence="2" id="KW-0813">Transport</keyword>
<keyword evidence="4" id="KW-1133">Transmembrane helix</keyword>
<dbReference type="Pfam" id="PF03092">
    <property type="entry name" value="BT1"/>
    <property type="match status" value="1"/>
</dbReference>
<dbReference type="PANTHER" id="PTHR31585">
    <property type="entry name" value="FOLATE-BIOPTERIN TRANSPORTER 1, CHLOROPLASTIC"/>
    <property type="match status" value="1"/>
</dbReference>
<reference evidence="6" key="2">
    <citation type="submission" date="2017-06" db="EMBL/GenBank/DDBJ databases">
        <title>WGS assembly of Brachypodium distachyon.</title>
        <authorList>
            <consortium name="The International Brachypodium Initiative"/>
            <person name="Lucas S."/>
            <person name="Harmon-Smith M."/>
            <person name="Lail K."/>
            <person name="Tice H."/>
            <person name="Grimwood J."/>
            <person name="Bruce D."/>
            <person name="Barry K."/>
            <person name="Shu S."/>
            <person name="Lindquist E."/>
            <person name="Wang M."/>
            <person name="Pitluck S."/>
            <person name="Vogel J.P."/>
            <person name="Garvin D.F."/>
            <person name="Mockler T.C."/>
            <person name="Schmutz J."/>
            <person name="Rokhsar D."/>
            <person name="Bevan M.W."/>
        </authorList>
    </citation>
    <scope>NUCLEOTIDE SEQUENCE</scope>
    <source>
        <strain evidence="6">Bd21</strain>
    </source>
</reference>
<evidence type="ECO:0000256" key="3">
    <source>
        <dbReference type="ARBA" id="ARBA00022692"/>
    </source>
</evidence>
<gene>
    <name evidence="6" type="ORF">BRADI_2g42580v3</name>
</gene>
<dbReference type="InParanoid" id="I1HP35"/>
<dbReference type="GO" id="GO:0016020">
    <property type="term" value="C:membrane"/>
    <property type="evidence" value="ECO:0007669"/>
    <property type="project" value="UniProtKB-SubCell"/>
</dbReference>
<dbReference type="PANTHER" id="PTHR31585:SF2">
    <property type="entry name" value="FOLATE-BIOPTERIN TRANSPORTER 7-RELATED"/>
    <property type="match status" value="1"/>
</dbReference>
<evidence type="ECO:0000256" key="4">
    <source>
        <dbReference type="ARBA" id="ARBA00022989"/>
    </source>
</evidence>
<evidence type="ECO:0000313" key="8">
    <source>
        <dbReference type="Proteomes" id="UP000008810"/>
    </source>
</evidence>
<name>I1HP35_BRADI</name>
<keyword evidence="5" id="KW-0472">Membrane</keyword>
<dbReference type="EMBL" id="CM000881">
    <property type="protein sequence ID" value="KQK08568.1"/>
    <property type="molecule type" value="Genomic_DNA"/>
</dbReference>
<sequence>MAVADPVPFPWLGVNFFLKDGMGASAASLQILQASPNLPMVAKLLLGLLSDVVPVRGYRHLPMVPSPTKIEGARSHLSCEPPLLQPLSVSIMYHVIFYF</sequence>
<organism evidence="7">
    <name type="scientific">Brachypodium distachyon</name>
    <name type="common">Purple false brome</name>
    <name type="synonym">Trachynia distachya</name>
    <dbReference type="NCBI Taxonomy" id="15368"/>
    <lineage>
        <taxon>Eukaryota</taxon>
        <taxon>Viridiplantae</taxon>
        <taxon>Streptophyta</taxon>
        <taxon>Embryophyta</taxon>
        <taxon>Tracheophyta</taxon>
        <taxon>Spermatophyta</taxon>
        <taxon>Magnoliopsida</taxon>
        <taxon>Liliopsida</taxon>
        <taxon>Poales</taxon>
        <taxon>Poaceae</taxon>
        <taxon>BOP clade</taxon>
        <taxon>Pooideae</taxon>
        <taxon>Stipodae</taxon>
        <taxon>Brachypodieae</taxon>
        <taxon>Brachypodium</taxon>
    </lineage>
</organism>
<evidence type="ECO:0000256" key="5">
    <source>
        <dbReference type="ARBA" id="ARBA00023136"/>
    </source>
</evidence>
<evidence type="ECO:0000256" key="2">
    <source>
        <dbReference type="ARBA" id="ARBA00022448"/>
    </source>
</evidence>
<comment type="subcellular location">
    <subcellularLocation>
        <location evidence="1">Membrane</location>
        <topology evidence="1">Multi-pass membrane protein</topology>
    </subcellularLocation>
</comment>
<evidence type="ECO:0000313" key="7">
    <source>
        <dbReference type="EnsemblPlants" id="KQK08568"/>
    </source>
</evidence>
<protein>
    <submittedName>
        <fullName evidence="6 7">Uncharacterized protein</fullName>
    </submittedName>
</protein>
<reference evidence="6 7" key="1">
    <citation type="journal article" date="2010" name="Nature">
        <title>Genome sequencing and analysis of the model grass Brachypodium distachyon.</title>
        <authorList>
            <consortium name="International Brachypodium Initiative"/>
        </authorList>
    </citation>
    <scope>NUCLEOTIDE SEQUENCE [LARGE SCALE GENOMIC DNA]</scope>
    <source>
        <strain evidence="6 7">Bd21</strain>
    </source>
</reference>
<dbReference type="STRING" id="15368.I1HP35"/>
<dbReference type="HOGENOM" id="CLU_2323657_0_0_1"/>
<evidence type="ECO:0000313" key="6">
    <source>
        <dbReference type="EMBL" id="KQK08568.1"/>
    </source>
</evidence>
<keyword evidence="8" id="KW-1185">Reference proteome</keyword>
<reference evidence="7" key="3">
    <citation type="submission" date="2018-08" db="UniProtKB">
        <authorList>
            <consortium name="EnsemblPlants"/>
        </authorList>
    </citation>
    <scope>IDENTIFICATION</scope>
    <source>
        <strain evidence="7">cv. Bd21</strain>
    </source>
</reference>
<dbReference type="OrthoDB" id="1923497at2759"/>
<accession>I1HP35</accession>
<dbReference type="AlphaFoldDB" id="I1HP35"/>
<dbReference type="Proteomes" id="UP000008810">
    <property type="component" value="Chromosome 2"/>
</dbReference>
<dbReference type="InterPro" id="IPR039309">
    <property type="entry name" value="BT1"/>
</dbReference>
<proteinExistence type="predicted"/>
<evidence type="ECO:0000256" key="1">
    <source>
        <dbReference type="ARBA" id="ARBA00004141"/>
    </source>
</evidence>
<keyword evidence="3" id="KW-0812">Transmembrane</keyword>
<dbReference type="EnsemblPlants" id="KQK08568">
    <property type="protein sequence ID" value="KQK08568"/>
    <property type="gene ID" value="BRADI_2g42580v3"/>
</dbReference>
<dbReference type="Gramene" id="KQK08568">
    <property type="protein sequence ID" value="KQK08568"/>
    <property type="gene ID" value="BRADI_2g42580v3"/>
</dbReference>